<comment type="caution">
    <text evidence="2">The sequence shown here is derived from an EMBL/GenBank/DDBJ whole genome shotgun (WGS) entry which is preliminary data.</text>
</comment>
<feature type="transmembrane region" description="Helical" evidence="1">
    <location>
        <begin position="343"/>
        <end position="364"/>
    </location>
</feature>
<dbReference type="EMBL" id="CAJB01000160">
    <property type="protein sequence ID" value="CCH78025.1"/>
    <property type="molecule type" value="Genomic_DNA"/>
</dbReference>
<sequence>MTAIDLIRSARATRAAGGDPDAPERPPLTPRTAALRGAVAAAASALVVVGVVVLGWGASSRSTVGLLPTLGLGIDGWLLAHGGRIAAGQAHVALTPLLLWAGIVSLVVYAVRPVLSSEGRAAEDEPRWAIRIRPVAAFTGGYAVITALLGLLTLAAPARPDPISAAAVLGTVIVGIVVAAWRSSPDGAGVRGLLPDRVSVPGTVRRAVAPALWGIGGLLVAGAVVVLGAVVIAFGDVRHVQGELGAGVVGGTLLAVGQLLYLPNLALWVISFAAGSGFQIVAGAPTTWSGSRAGLMPMIPVFAALPSPGGFSVVMAVVILIPLGAGVLVGVRSLRTVSRLSSLRTKAAVAATAAVLTALTLGALDGLAGGSLGAYRLADLGAPALMMTGLLALELLVGALGTVLWDVWRLHRH</sequence>
<keyword evidence="1" id="KW-1133">Transmembrane helix</keyword>
<feature type="transmembrane region" description="Helical" evidence="1">
    <location>
        <begin position="308"/>
        <end position="331"/>
    </location>
</feature>
<evidence type="ECO:0000256" key="1">
    <source>
        <dbReference type="SAM" id="Phobius"/>
    </source>
</evidence>
<dbReference type="Pfam" id="PF19877">
    <property type="entry name" value="DUF6350"/>
    <property type="match status" value="1"/>
</dbReference>
<reference evidence="2 3" key="1">
    <citation type="journal article" date="2013" name="ISME J.">
        <title>A metabolic model for members of the genus Tetrasphaera involved in enhanced biological phosphorus removal.</title>
        <authorList>
            <person name="Kristiansen R."/>
            <person name="Nguyen H.T.T."/>
            <person name="Saunders A.M."/>
            <person name="Nielsen J.L."/>
            <person name="Wimmer R."/>
            <person name="Le V.Q."/>
            <person name="McIlroy S.J."/>
            <person name="Petrovski S."/>
            <person name="Seviour R.J."/>
            <person name="Calteau A."/>
            <person name="Nielsen K.L."/>
            <person name="Nielsen P.H."/>
        </authorList>
    </citation>
    <scope>NUCLEOTIDE SEQUENCE [LARGE SCALE GENOMIC DNA]</scope>
    <source>
        <strain evidence="2 3">T1-X7</strain>
    </source>
</reference>
<protein>
    <submittedName>
        <fullName evidence="2">Uncharacterized protein</fullName>
    </submittedName>
</protein>
<dbReference type="STRING" id="1194083.BN12_2420008"/>
<evidence type="ECO:0000313" key="2">
    <source>
        <dbReference type="EMBL" id="CCH78025.1"/>
    </source>
</evidence>
<dbReference type="Proteomes" id="UP000035721">
    <property type="component" value="Unassembled WGS sequence"/>
</dbReference>
<dbReference type="AlphaFoldDB" id="A0A077M1E8"/>
<proteinExistence type="predicted"/>
<dbReference type="InterPro" id="IPR045931">
    <property type="entry name" value="DUF6350"/>
</dbReference>
<keyword evidence="3" id="KW-1185">Reference proteome</keyword>
<organism evidence="2 3">
    <name type="scientific">Nostocoides japonicum T1-X7</name>
    <dbReference type="NCBI Taxonomy" id="1194083"/>
    <lineage>
        <taxon>Bacteria</taxon>
        <taxon>Bacillati</taxon>
        <taxon>Actinomycetota</taxon>
        <taxon>Actinomycetes</taxon>
        <taxon>Micrococcales</taxon>
        <taxon>Intrasporangiaceae</taxon>
        <taxon>Nostocoides</taxon>
    </lineage>
</organism>
<keyword evidence="1" id="KW-0472">Membrane</keyword>
<feature type="transmembrane region" description="Helical" evidence="1">
    <location>
        <begin position="162"/>
        <end position="181"/>
    </location>
</feature>
<feature type="transmembrane region" description="Helical" evidence="1">
    <location>
        <begin position="244"/>
        <end position="262"/>
    </location>
</feature>
<accession>A0A077M1E8</accession>
<dbReference type="OrthoDB" id="4843046at2"/>
<name>A0A077M1E8_9MICO</name>
<feature type="transmembrane region" description="Helical" evidence="1">
    <location>
        <begin position="267"/>
        <end position="288"/>
    </location>
</feature>
<evidence type="ECO:0000313" key="3">
    <source>
        <dbReference type="Proteomes" id="UP000035721"/>
    </source>
</evidence>
<feature type="transmembrane region" description="Helical" evidence="1">
    <location>
        <begin position="211"/>
        <end position="232"/>
    </location>
</feature>
<keyword evidence="1" id="KW-0812">Transmembrane</keyword>
<feature type="transmembrane region" description="Helical" evidence="1">
    <location>
        <begin position="384"/>
        <end position="408"/>
    </location>
</feature>
<dbReference type="RefSeq" id="WP_048554951.1">
    <property type="nucleotide sequence ID" value="NZ_HF570958.1"/>
</dbReference>
<feature type="transmembrane region" description="Helical" evidence="1">
    <location>
        <begin position="33"/>
        <end position="56"/>
    </location>
</feature>
<feature type="transmembrane region" description="Helical" evidence="1">
    <location>
        <begin position="92"/>
        <end position="115"/>
    </location>
</feature>
<feature type="transmembrane region" description="Helical" evidence="1">
    <location>
        <begin position="135"/>
        <end position="156"/>
    </location>
</feature>
<gene>
    <name evidence="2" type="ORF">BN12_2420008</name>
</gene>